<dbReference type="PANTHER" id="PTHR20858:SF17">
    <property type="entry name" value="HYDROXYMETHYLPYRIMIDINE_PHOSPHOMETHYLPYRIMIDINE KINASE THI20-RELATED"/>
    <property type="match status" value="1"/>
</dbReference>
<protein>
    <recommendedName>
        <fullName evidence="2">hydroxymethylpyrimidine kinase</fullName>
        <ecNumber evidence="2">2.7.1.49</ecNumber>
    </recommendedName>
</protein>
<dbReference type="GO" id="GO:0008972">
    <property type="term" value="F:phosphomethylpyrimidine kinase activity"/>
    <property type="evidence" value="ECO:0007669"/>
    <property type="project" value="InterPro"/>
</dbReference>
<dbReference type="OrthoDB" id="9810880at2"/>
<dbReference type="InterPro" id="IPR029056">
    <property type="entry name" value="Ribokinase-like"/>
</dbReference>
<dbReference type="InterPro" id="IPR004399">
    <property type="entry name" value="HMP/HMP-P_kinase_dom"/>
</dbReference>
<gene>
    <name evidence="4" type="ORF">DEH80_06015</name>
</gene>
<evidence type="ECO:0000256" key="1">
    <source>
        <dbReference type="ARBA" id="ARBA00004948"/>
    </source>
</evidence>
<dbReference type="Proteomes" id="UP000251800">
    <property type="component" value="Unassembled WGS sequence"/>
</dbReference>
<dbReference type="UniPathway" id="UPA00060">
    <property type="reaction ID" value="UER00138"/>
</dbReference>
<evidence type="ECO:0000313" key="5">
    <source>
        <dbReference type="Proteomes" id="UP000251800"/>
    </source>
</evidence>
<reference evidence="4 5" key="1">
    <citation type="submission" date="2018-05" db="EMBL/GenBank/DDBJ databases">
        <title>Abyssibacter profundi OUC007T gen. nov., sp. nov, a marine bacterium isolated from seawater of the Mariana Trench.</title>
        <authorList>
            <person name="Zhou S."/>
        </authorList>
    </citation>
    <scope>NUCLEOTIDE SEQUENCE [LARGE SCALE GENOMIC DNA]</scope>
    <source>
        <strain evidence="4 5">OUC007</strain>
    </source>
</reference>
<dbReference type="SUPFAM" id="SSF53613">
    <property type="entry name" value="Ribokinase-like"/>
    <property type="match status" value="1"/>
</dbReference>
<organism evidence="4 5">
    <name type="scientific">Abyssibacter profundi</name>
    <dbReference type="NCBI Taxonomy" id="2182787"/>
    <lineage>
        <taxon>Bacteria</taxon>
        <taxon>Pseudomonadati</taxon>
        <taxon>Pseudomonadota</taxon>
        <taxon>Gammaproteobacteria</taxon>
        <taxon>Chromatiales</taxon>
        <taxon>Oceanococcaceae</taxon>
        <taxon>Abyssibacter</taxon>
    </lineage>
</organism>
<dbReference type="GO" id="GO:0009229">
    <property type="term" value="P:thiamine diphosphate biosynthetic process"/>
    <property type="evidence" value="ECO:0007669"/>
    <property type="project" value="UniProtKB-UniPathway"/>
</dbReference>
<name>A0A363ULV0_9GAMM</name>
<keyword evidence="4" id="KW-0808">Transferase</keyword>
<feature type="domain" description="Pyridoxamine kinase/Phosphomethylpyrimidine kinase" evidence="3">
    <location>
        <begin position="12"/>
        <end position="245"/>
    </location>
</feature>
<dbReference type="GO" id="GO:0009228">
    <property type="term" value="P:thiamine biosynthetic process"/>
    <property type="evidence" value="ECO:0007669"/>
    <property type="project" value="InterPro"/>
</dbReference>
<dbReference type="EMBL" id="QEQK01000005">
    <property type="protein sequence ID" value="PWN56393.1"/>
    <property type="molecule type" value="Genomic_DNA"/>
</dbReference>
<dbReference type="EC" id="2.7.1.49" evidence="2"/>
<sequence>MTPNVLVISGHDPSGGAGLVADIQTISACGAHPTLAISAITEQDTANAYAVFPVPADQLLAQLDRVVADIPPQAIKIGLLPSPASAQALLPLLDRLQDVPVVLDPVLVASGGGSLAEADLVPVLRDALIPRATVVTPNTPEARALTGQDDPATAGHALVALGARWALVTGGDAPTHDVCNHLIGAETVTTRWPRRAGSFHGTGCTLASALAAGLALGRSVPEAALGAQQFVDRALASALRPGQGQSIPRRFR</sequence>
<proteinExistence type="predicted"/>
<dbReference type="GO" id="GO:0005829">
    <property type="term" value="C:cytosol"/>
    <property type="evidence" value="ECO:0007669"/>
    <property type="project" value="TreeGrafter"/>
</dbReference>
<evidence type="ECO:0000259" key="3">
    <source>
        <dbReference type="Pfam" id="PF08543"/>
    </source>
</evidence>
<evidence type="ECO:0000313" key="4">
    <source>
        <dbReference type="EMBL" id="PWN56393.1"/>
    </source>
</evidence>
<dbReference type="CDD" id="cd01169">
    <property type="entry name" value="HMPP_kinase"/>
    <property type="match status" value="1"/>
</dbReference>
<keyword evidence="5" id="KW-1185">Reference proteome</keyword>
<dbReference type="AlphaFoldDB" id="A0A363ULV0"/>
<comment type="pathway">
    <text evidence="1">Cofactor biosynthesis; thiamine diphosphate biosynthesis.</text>
</comment>
<comment type="caution">
    <text evidence="4">The sequence shown here is derived from an EMBL/GenBank/DDBJ whole genome shotgun (WGS) entry which is preliminary data.</text>
</comment>
<keyword evidence="4" id="KW-0418">Kinase</keyword>
<dbReference type="PANTHER" id="PTHR20858">
    <property type="entry name" value="PHOSPHOMETHYLPYRIMIDINE KINASE"/>
    <property type="match status" value="1"/>
</dbReference>
<dbReference type="InterPro" id="IPR013749">
    <property type="entry name" value="PM/HMP-P_kinase-1"/>
</dbReference>
<dbReference type="GO" id="GO:0008902">
    <property type="term" value="F:hydroxymethylpyrimidine kinase activity"/>
    <property type="evidence" value="ECO:0007669"/>
    <property type="project" value="UniProtKB-EC"/>
</dbReference>
<dbReference type="Gene3D" id="3.40.1190.20">
    <property type="match status" value="1"/>
</dbReference>
<dbReference type="Pfam" id="PF08543">
    <property type="entry name" value="Phos_pyr_kin"/>
    <property type="match status" value="1"/>
</dbReference>
<accession>A0A363ULV0</accession>
<evidence type="ECO:0000256" key="2">
    <source>
        <dbReference type="ARBA" id="ARBA00012135"/>
    </source>
</evidence>